<dbReference type="PROSITE" id="PS51257">
    <property type="entry name" value="PROKAR_LIPOPROTEIN"/>
    <property type="match status" value="1"/>
</dbReference>
<feature type="chain" id="PRO_5001641034" description="Phytase-like domain-containing protein" evidence="1">
    <location>
        <begin position="28"/>
        <end position="506"/>
    </location>
</feature>
<evidence type="ECO:0000259" key="2">
    <source>
        <dbReference type="Pfam" id="PF13449"/>
    </source>
</evidence>
<feature type="signal peptide" evidence="1">
    <location>
        <begin position="1"/>
        <end position="27"/>
    </location>
</feature>
<feature type="domain" description="Phytase-like" evidence="2">
    <location>
        <begin position="154"/>
        <end position="409"/>
    </location>
</feature>
<dbReference type="OrthoDB" id="425936at2759"/>
<organism evidence="3 4">
    <name type="scientific">Botryobasidium botryosum (strain FD-172 SS1)</name>
    <dbReference type="NCBI Taxonomy" id="930990"/>
    <lineage>
        <taxon>Eukaryota</taxon>
        <taxon>Fungi</taxon>
        <taxon>Dikarya</taxon>
        <taxon>Basidiomycota</taxon>
        <taxon>Agaricomycotina</taxon>
        <taxon>Agaricomycetes</taxon>
        <taxon>Cantharellales</taxon>
        <taxon>Botryobasidiaceae</taxon>
        <taxon>Botryobasidium</taxon>
    </lineage>
</organism>
<dbReference type="InParanoid" id="A0A067M6I9"/>
<dbReference type="EMBL" id="KL198059">
    <property type="protein sequence ID" value="KDQ11358.1"/>
    <property type="molecule type" value="Genomic_DNA"/>
</dbReference>
<gene>
    <name evidence="3" type="ORF">BOTBODRAFT_189903</name>
</gene>
<dbReference type="SUPFAM" id="SSF63825">
    <property type="entry name" value="YWTD domain"/>
    <property type="match status" value="1"/>
</dbReference>
<protein>
    <recommendedName>
        <fullName evidence="2">Phytase-like domain-containing protein</fullName>
    </recommendedName>
</protein>
<proteinExistence type="predicted"/>
<keyword evidence="1" id="KW-0732">Signal</keyword>
<dbReference type="Pfam" id="PF13449">
    <property type="entry name" value="Phytase-like"/>
    <property type="match status" value="1"/>
</dbReference>
<accession>A0A067M6I9</accession>
<reference evidence="4" key="1">
    <citation type="journal article" date="2014" name="Proc. Natl. Acad. Sci. U.S.A.">
        <title>Extensive sampling of basidiomycete genomes demonstrates inadequacy of the white-rot/brown-rot paradigm for wood decay fungi.</title>
        <authorList>
            <person name="Riley R."/>
            <person name="Salamov A.A."/>
            <person name="Brown D.W."/>
            <person name="Nagy L.G."/>
            <person name="Floudas D."/>
            <person name="Held B.W."/>
            <person name="Levasseur A."/>
            <person name="Lombard V."/>
            <person name="Morin E."/>
            <person name="Otillar R."/>
            <person name="Lindquist E.A."/>
            <person name="Sun H."/>
            <person name="LaButti K.M."/>
            <person name="Schmutz J."/>
            <person name="Jabbour D."/>
            <person name="Luo H."/>
            <person name="Baker S.E."/>
            <person name="Pisabarro A.G."/>
            <person name="Walton J.D."/>
            <person name="Blanchette R.A."/>
            <person name="Henrissat B."/>
            <person name="Martin F."/>
            <person name="Cullen D."/>
            <person name="Hibbett D.S."/>
            <person name="Grigoriev I.V."/>
        </authorList>
    </citation>
    <scope>NUCLEOTIDE SEQUENCE [LARGE SCALE GENOMIC DNA]</scope>
    <source>
        <strain evidence="4">FD-172 SS1</strain>
    </source>
</reference>
<evidence type="ECO:0000313" key="4">
    <source>
        <dbReference type="Proteomes" id="UP000027195"/>
    </source>
</evidence>
<dbReference type="Proteomes" id="UP000027195">
    <property type="component" value="Unassembled WGS sequence"/>
</dbReference>
<dbReference type="InterPro" id="IPR027372">
    <property type="entry name" value="Phytase-like_dom"/>
</dbReference>
<dbReference type="PANTHER" id="PTHR37957">
    <property type="entry name" value="BLR7070 PROTEIN"/>
    <property type="match status" value="1"/>
</dbReference>
<dbReference type="STRING" id="930990.A0A067M6I9"/>
<dbReference type="AlphaFoldDB" id="A0A067M6I9"/>
<name>A0A067M6I9_BOTB1</name>
<evidence type="ECO:0000256" key="1">
    <source>
        <dbReference type="SAM" id="SignalP"/>
    </source>
</evidence>
<sequence length="506" mass="54083">MLYKILDRSTLFFAVASVACVSPNVHALPTERASNPTSPDPSLATSVKFGGSTFVNKGLVAFGWIPATAKDSYGETIGGIGSAIAIKRGTFRQSSSGVFQGTLITQPDRGYNVEKTIDWQGRQHAIDFTLTPYYGASKLSFADAKKTFALTYRSTLLYYDRGRVPTSGLDGLGVRPKTGSDPEIPIPSASYSHLSLDAEGLVLNADGTFWVSDEYGPYIYKLSADGDLLTTIQPPSAILPRIGGSLNFTSVINPDSGRSPNQGFEGLTSSPSGSTLYALLQSATIQDGGADKSTSRHTRLLSWNVTPSGSATLAGEWVVALPQSKKDNTRGQSEIIYLNDKQFLVLARDGDGNGSDEIKSSYKSADLIDITSATDIHGTKFDSSTPISPGGVLDKSITPATYTAFVDYLDKDQLKRFGLHNGDDADSSLIDAKWESFALAPAFDPANPDDYFLITVADNDFVTTNGISLGKPYSSSYGQDVDTQALVFRVTLPTVKRGSVEQSIGI</sequence>
<evidence type="ECO:0000313" key="3">
    <source>
        <dbReference type="EMBL" id="KDQ11358.1"/>
    </source>
</evidence>
<dbReference type="PANTHER" id="PTHR37957:SF1">
    <property type="entry name" value="PHYTASE-LIKE DOMAIN-CONTAINING PROTEIN"/>
    <property type="match status" value="1"/>
</dbReference>
<keyword evidence="4" id="KW-1185">Reference proteome</keyword>
<dbReference type="HOGENOM" id="CLU_026803_0_0_1"/>